<evidence type="ECO:0000256" key="4">
    <source>
        <dbReference type="ARBA" id="ARBA00023143"/>
    </source>
</evidence>
<evidence type="ECO:0000256" key="3">
    <source>
        <dbReference type="ARBA" id="ARBA00014376"/>
    </source>
</evidence>
<dbReference type="RefSeq" id="WP_129048565.1">
    <property type="nucleotide sequence ID" value="NZ_SDHX01000002.1"/>
</dbReference>
<protein>
    <recommendedName>
        <fullName evidence="3 6">Flagellar basal body rod protein FlgB</fullName>
    </recommendedName>
</protein>
<evidence type="ECO:0000313" key="8">
    <source>
        <dbReference type="EMBL" id="RXK52975.1"/>
    </source>
</evidence>
<comment type="subcellular location">
    <subcellularLocation>
        <location evidence="1 6">Bacterial flagellum basal body</location>
    </subcellularLocation>
</comment>
<comment type="caution">
    <text evidence="8">The sequence shown here is derived from an EMBL/GenBank/DDBJ whole genome shotgun (WGS) entry which is preliminary data.</text>
</comment>
<accession>A0A4Q1C3Z2</accession>
<comment type="subunit">
    <text evidence="6">The basal body constitutes a major portion of the flagellar organelle and consists of a number of rings mounted on a central rod.</text>
</comment>
<dbReference type="InterPro" id="IPR006300">
    <property type="entry name" value="FlgB"/>
</dbReference>
<name>A0A4Q1C3Z2_9BACT</name>
<dbReference type="OrthoDB" id="9792068at2"/>
<dbReference type="NCBIfam" id="TIGR01396">
    <property type="entry name" value="FlgB"/>
    <property type="match status" value="1"/>
</dbReference>
<keyword evidence="8" id="KW-0282">Flagellum</keyword>
<dbReference type="AlphaFoldDB" id="A0A4Q1C3Z2"/>
<gene>
    <name evidence="8" type="primary">flgB</name>
    <name evidence="8" type="ORF">ESB00_14780</name>
</gene>
<dbReference type="EMBL" id="SDHX01000002">
    <property type="protein sequence ID" value="RXK52975.1"/>
    <property type="molecule type" value="Genomic_DNA"/>
</dbReference>
<comment type="similarity">
    <text evidence="2 6">Belongs to the flagella basal body rod proteins family.</text>
</comment>
<evidence type="ECO:0000256" key="6">
    <source>
        <dbReference type="PIRNR" id="PIRNR002889"/>
    </source>
</evidence>
<evidence type="ECO:0000256" key="1">
    <source>
        <dbReference type="ARBA" id="ARBA00004117"/>
    </source>
</evidence>
<dbReference type="Pfam" id="PF00460">
    <property type="entry name" value="Flg_bb_rod"/>
    <property type="match status" value="1"/>
</dbReference>
<keyword evidence="4 6" id="KW-0975">Bacterial flagellum</keyword>
<dbReference type="PIRSF" id="PIRSF002889">
    <property type="entry name" value="Rod_FlgB"/>
    <property type="match status" value="1"/>
</dbReference>
<feature type="domain" description="Flagellar basal body rod protein N-terminal" evidence="7">
    <location>
        <begin position="18"/>
        <end position="41"/>
    </location>
</feature>
<proteinExistence type="inferred from homology"/>
<organism evidence="8 9">
    <name type="scientific">Oleiharenicola lentus</name>
    <dbReference type="NCBI Taxonomy" id="2508720"/>
    <lineage>
        <taxon>Bacteria</taxon>
        <taxon>Pseudomonadati</taxon>
        <taxon>Verrucomicrobiota</taxon>
        <taxon>Opitutia</taxon>
        <taxon>Opitutales</taxon>
        <taxon>Opitutaceae</taxon>
        <taxon>Oleiharenicola</taxon>
    </lineage>
</organism>
<evidence type="ECO:0000256" key="2">
    <source>
        <dbReference type="ARBA" id="ARBA00009677"/>
    </source>
</evidence>
<keyword evidence="8" id="KW-0966">Cell projection</keyword>
<dbReference type="Proteomes" id="UP000290218">
    <property type="component" value="Unassembled WGS sequence"/>
</dbReference>
<keyword evidence="8" id="KW-0969">Cilium</keyword>
<dbReference type="GO" id="GO:0071973">
    <property type="term" value="P:bacterial-type flagellum-dependent cell motility"/>
    <property type="evidence" value="ECO:0007669"/>
    <property type="project" value="InterPro"/>
</dbReference>
<reference evidence="8 9" key="1">
    <citation type="submission" date="2019-01" db="EMBL/GenBank/DDBJ databases">
        <title>Lacunisphaera sp. strain TWA-58.</title>
        <authorList>
            <person name="Chen W.-M."/>
        </authorList>
    </citation>
    <scope>NUCLEOTIDE SEQUENCE [LARGE SCALE GENOMIC DNA]</scope>
    <source>
        <strain evidence="8 9">TWA-58</strain>
    </source>
</reference>
<keyword evidence="9" id="KW-1185">Reference proteome</keyword>
<evidence type="ECO:0000256" key="5">
    <source>
        <dbReference type="ARBA" id="ARBA00024934"/>
    </source>
</evidence>
<dbReference type="GO" id="GO:0030694">
    <property type="term" value="C:bacterial-type flagellum basal body, rod"/>
    <property type="evidence" value="ECO:0007669"/>
    <property type="project" value="InterPro"/>
</dbReference>
<evidence type="ECO:0000313" key="9">
    <source>
        <dbReference type="Proteomes" id="UP000290218"/>
    </source>
</evidence>
<sequence length="128" mass="14198">MIDPIFQSENYQVARKLLDAAALRQEAIASNIANSETPGYRRLEVSADFAEQLKSRVRAGDLMAVKDTLKPTLAQDPFARSVRPDGNSVEIEKELLAMNKNAVEYEYLTEIVSGNIKQLKMAITGRVA</sequence>
<evidence type="ECO:0000259" key="7">
    <source>
        <dbReference type="Pfam" id="PF00460"/>
    </source>
</evidence>
<dbReference type="InterPro" id="IPR001444">
    <property type="entry name" value="Flag_bb_rod_N"/>
</dbReference>
<comment type="function">
    <text evidence="5 6">Structural component of flagellum, the bacterial motility apparatus. Part of the rod structure of flagellar basal body.</text>
</comment>